<gene>
    <name evidence="4" type="ORF">IMCC3317_40960</name>
</gene>
<dbReference type="OrthoDB" id="1388475at2"/>
<accession>A0A7L4ZQ01</accession>
<evidence type="ECO:0000256" key="1">
    <source>
        <dbReference type="ARBA" id="ARBA00022729"/>
    </source>
</evidence>
<dbReference type="RefSeq" id="WP_160131238.1">
    <property type="nucleotide sequence ID" value="NZ_CP019288.1"/>
</dbReference>
<proteinExistence type="predicted"/>
<sequence length="626" mass="70371">MKNFILKFSLLFFIAFSGSSKAQGQLTSGVQTSSVTASISRWVSSTSDKNKQYYASAYWVSGVACGNYLKVYDGTTFAATSSQVLISSYHGFTRVRLDNNNNVYVLYVDRTFPGSTVYRTYLKKYNTAGVQLGSRIEVTNNTNVTDIEVAPNGDVLIGCVESNRVKVKVFRNLLYKGYLPVGTISSITNTSPFAIQMDMKDSKFVVGYSHGSITGSQLYIKRYNYSPIFMPVGTPINLSSLYSNYSETGSRFERNNNQIALRTNWDVFFNVNTSTSYPFTDLRVKYLNAGGSSIFQYSRGFVDVDINNRLLISKNYGSAVSENSKVKLFDAGNSLIHEFAVSNKIKNHLESIAIYDCEFIITGIDRKYGANPLLHTYQSYHQVFNCKDCRPNMGATAVAKFRFPYQVNKYSSKYGPQNVTELCLEDRLLVDGSLSSCENGYFVGLSEFNLTSWTDTSILHSDWVLPLTQAPNDINIVDFLPPGYHLKPEKIYRFKLAVGNPWHSVEIFFEVSCCKRSIIDIPNDDDVHYQYTLTFGEDNVENNGEDAANFVAYPNPVKDRLNLDFSNFNTKTPKRISIKNIQGKTLYSGEVTSKNKTIDVKSWSVGIYIATAIIDGETYQNKIIKN</sequence>
<organism evidence="4 5">
    <name type="scientific">Kordia antarctica</name>
    <dbReference type="NCBI Taxonomy" id="1218801"/>
    <lineage>
        <taxon>Bacteria</taxon>
        <taxon>Pseudomonadati</taxon>
        <taxon>Bacteroidota</taxon>
        <taxon>Flavobacteriia</taxon>
        <taxon>Flavobacteriales</taxon>
        <taxon>Flavobacteriaceae</taxon>
        <taxon>Kordia</taxon>
    </lineage>
</organism>
<evidence type="ECO:0000313" key="5">
    <source>
        <dbReference type="Proteomes" id="UP000464657"/>
    </source>
</evidence>
<keyword evidence="5" id="KW-1185">Reference proteome</keyword>
<feature type="domain" description="Secretion system C-terminal sorting" evidence="3">
    <location>
        <begin position="553"/>
        <end position="624"/>
    </location>
</feature>
<dbReference type="EMBL" id="CP019288">
    <property type="protein sequence ID" value="QHI38702.1"/>
    <property type="molecule type" value="Genomic_DNA"/>
</dbReference>
<feature type="chain" id="PRO_5029875916" description="Secretion system C-terminal sorting domain-containing protein" evidence="2">
    <location>
        <begin position="23"/>
        <end position="626"/>
    </location>
</feature>
<evidence type="ECO:0000256" key="2">
    <source>
        <dbReference type="SAM" id="SignalP"/>
    </source>
</evidence>
<reference evidence="4 5" key="1">
    <citation type="journal article" date="2013" name="Int. J. Syst. Evol. Microbiol.">
        <title>Kordia antarctica sp. nov., isolated from Antarctic seawater.</title>
        <authorList>
            <person name="Baek K."/>
            <person name="Choi A."/>
            <person name="Kang I."/>
            <person name="Lee K."/>
            <person name="Cho J.C."/>
        </authorList>
    </citation>
    <scope>NUCLEOTIDE SEQUENCE [LARGE SCALE GENOMIC DNA]</scope>
    <source>
        <strain evidence="4 5">IMCC3317</strain>
    </source>
</reference>
<evidence type="ECO:0000259" key="3">
    <source>
        <dbReference type="Pfam" id="PF18962"/>
    </source>
</evidence>
<name>A0A7L4ZQ01_9FLAO</name>
<dbReference type="Proteomes" id="UP000464657">
    <property type="component" value="Chromosome"/>
</dbReference>
<feature type="signal peptide" evidence="2">
    <location>
        <begin position="1"/>
        <end position="22"/>
    </location>
</feature>
<dbReference type="AlphaFoldDB" id="A0A7L4ZQ01"/>
<dbReference type="InterPro" id="IPR026444">
    <property type="entry name" value="Secre_tail"/>
</dbReference>
<evidence type="ECO:0000313" key="4">
    <source>
        <dbReference type="EMBL" id="QHI38702.1"/>
    </source>
</evidence>
<protein>
    <recommendedName>
        <fullName evidence="3">Secretion system C-terminal sorting domain-containing protein</fullName>
    </recommendedName>
</protein>
<dbReference type="KEGG" id="kan:IMCC3317_40960"/>
<dbReference type="Pfam" id="PF18962">
    <property type="entry name" value="Por_Secre_tail"/>
    <property type="match status" value="1"/>
</dbReference>
<dbReference type="NCBIfam" id="TIGR04183">
    <property type="entry name" value="Por_Secre_tail"/>
    <property type="match status" value="1"/>
</dbReference>
<keyword evidence="1 2" id="KW-0732">Signal</keyword>